<keyword evidence="1" id="KW-0732">Signal</keyword>
<sequence length="235" mass="25339">MRKLTATICTLMSAAALVLSGGYSVSAQDYDKSGYCPITKGMVLEYVNYDSDGAKMSSYIMKVSAVEGTLTDGTVTFDQYFYDEDGSPLFDDNGGNLPMEVTVGGPEGTVSRMSDVGKVMKVQDIMSKGDASSVPAGMKVGTAIPDGTIKVRIGKISATIATQNRQVVEQKSITVPAGTFDCFLIKEEQVTRTVGSKTERIETWYAAGIGCIRQAVYDRKGRLDHTQELVSIKFE</sequence>
<reference evidence="3" key="2">
    <citation type="journal article" date="2021" name="PeerJ">
        <title>Extensive microbial diversity within the chicken gut microbiome revealed by metagenomics and culture.</title>
        <authorList>
            <person name="Gilroy R."/>
            <person name="Ravi A."/>
            <person name="Getino M."/>
            <person name="Pursley I."/>
            <person name="Horton D.L."/>
            <person name="Alikhan N.F."/>
            <person name="Baker D."/>
            <person name="Gharbi K."/>
            <person name="Hall N."/>
            <person name="Watson M."/>
            <person name="Adriaenssens E.M."/>
            <person name="Foster-Nyarko E."/>
            <person name="Jarju S."/>
            <person name="Secka A."/>
            <person name="Antonio M."/>
            <person name="Oren A."/>
            <person name="Chaudhuri R.R."/>
            <person name="La Ragione R."/>
            <person name="Hildebrand F."/>
            <person name="Pallen M.J."/>
        </authorList>
    </citation>
    <scope>NUCLEOTIDE SEQUENCE</scope>
    <source>
        <strain evidence="3">ChiHjej13B12-12457</strain>
    </source>
</reference>
<organism evidence="3 4">
    <name type="scientific">Candidatus Coprenecus avistercoris</name>
    <dbReference type="NCBI Taxonomy" id="2840730"/>
    <lineage>
        <taxon>Bacteria</taxon>
        <taxon>Pseudomonadati</taxon>
        <taxon>Bacteroidota</taxon>
        <taxon>Bacteroidia</taxon>
        <taxon>Bacteroidales</taxon>
        <taxon>Rikenellaceae</taxon>
        <taxon>Rikenellaceae incertae sedis</taxon>
        <taxon>Candidatus Coprenecus</taxon>
    </lineage>
</organism>
<gene>
    <name evidence="3" type="ORF">IAC94_04140</name>
</gene>
<dbReference type="Proteomes" id="UP000886744">
    <property type="component" value="Unassembled WGS sequence"/>
</dbReference>
<evidence type="ECO:0000313" key="4">
    <source>
        <dbReference type="Proteomes" id="UP000886744"/>
    </source>
</evidence>
<dbReference type="InterPro" id="IPR049279">
    <property type="entry name" value="DUF3108-like"/>
</dbReference>
<comment type="caution">
    <text evidence="3">The sequence shown here is derived from an EMBL/GenBank/DDBJ whole genome shotgun (WGS) entry which is preliminary data.</text>
</comment>
<dbReference type="Pfam" id="PF21347">
    <property type="entry name" value="DUF3108_like"/>
    <property type="match status" value="1"/>
</dbReference>
<dbReference type="Gene3D" id="2.40.360.20">
    <property type="match status" value="1"/>
</dbReference>
<proteinExistence type="predicted"/>
<accession>A0A9D1E121</accession>
<evidence type="ECO:0000256" key="1">
    <source>
        <dbReference type="SAM" id="SignalP"/>
    </source>
</evidence>
<feature type="domain" description="DUF3108" evidence="2">
    <location>
        <begin position="40"/>
        <end position="229"/>
    </location>
</feature>
<evidence type="ECO:0000259" key="2">
    <source>
        <dbReference type="Pfam" id="PF21347"/>
    </source>
</evidence>
<dbReference type="AlphaFoldDB" id="A0A9D1E121"/>
<protein>
    <recommendedName>
        <fullName evidence="2">DUF3108 domain-containing protein</fullName>
    </recommendedName>
</protein>
<reference evidence="3" key="1">
    <citation type="submission" date="2020-10" db="EMBL/GenBank/DDBJ databases">
        <authorList>
            <person name="Gilroy R."/>
        </authorList>
    </citation>
    <scope>NUCLEOTIDE SEQUENCE</scope>
    <source>
        <strain evidence="3">ChiHjej13B12-12457</strain>
    </source>
</reference>
<name>A0A9D1E121_9BACT</name>
<feature type="signal peptide" evidence="1">
    <location>
        <begin position="1"/>
        <end position="27"/>
    </location>
</feature>
<evidence type="ECO:0000313" key="3">
    <source>
        <dbReference type="EMBL" id="HIR62697.1"/>
    </source>
</evidence>
<dbReference type="EMBL" id="DVHI01000054">
    <property type="protein sequence ID" value="HIR62697.1"/>
    <property type="molecule type" value="Genomic_DNA"/>
</dbReference>
<feature type="chain" id="PRO_5038626949" description="DUF3108 domain-containing protein" evidence="1">
    <location>
        <begin position="28"/>
        <end position="235"/>
    </location>
</feature>